<dbReference type="PROSITE" id="PS51354">
    <property type="entry name" value="GLUTAREDOXIN_2"/>
    <property type="match status" value="1"/>
</dbReference>
<reference evidence="2 3" key="1">
    <citation type="submission" date="2023-04" db="EMBL/GenBank/DDBJ databases">
        <title>Clostridium tannerae sp. nov., isolated from the fecal material of an alpaca.</title>
        <authorList>
            <person name="Miller S."/>
            <person name="Hendry M."/>
            <person name="King J."/>
            <person name="Sankaranarayanan K."/>
            <person name="Lawson P.A."/>
        </authorList>
    </citation>
    <scope>NUCLEOTIDE SEQUENCE [LARGE SCALE GENOMIC DNA]</scope>
    <source>
        <strain evidence="2 3">A1-XYC3</strain>
    </source>
</reference>
<dbReference type="CDD" id="cd02976">
    <property type="entry name" value="NrdH"/>
    <property type="match status" value="1"/>
</dbReference>
<gene>
    <name evidence="2" type="ORF">P8V03_13460</name>
</gene>
<dbReference type="Gene3D" id="3.40.30.10">
    <property type="entry name" value="Glutaredoxin"/>
    <property type="match status" value="1"/>
</dbReference>
<accession>A0ABU4JVI0</accession>
<evidence type="ECO:0000313" key="2">
    <source>
        <dbReference type="EMBL" id="MDW8802157.1"/>
    </source>
</evidence>
<dbReference type="Proteomes" id="UP001281656">
    <property type="component" value="Unassembled WGS sequence"/>
</dbReference>
<dbReference type="RefSeq" id="WP_318798501.1">
    <property type="nucleotide sequence ID" value="NZ_JARUJP010000016.1"/>
</dbReference>
<keyword evidence="3" id="KW-1185">Reference proteome</keyword>
<dbReference type="Pfam" id="PF00462">
    <property type="entry name" value="Glutaredoxin"/>
    <property type="match status" value="1"/>
</dbReference>
<organism evidence="2 3">
    <name type="scientific">Clostridium tanneri</name>
    <dbReference type="NCBI Taxonomy" id="3037988"/>
    <lineage>
        <taxon>Bacteria</taxon>
        <taxon>Bacillati</taxon>
        <taxon>Bacillota</taxon>
        <taxon>Clostridia</taxon>
        <taxon>Eubacteriales</taxon>
        <taxon>Clostridiaceae</taxon>
        <taxon>Clostridium</taxon>
    </lineage>
</organism>
<evidence type="ECO:0000313" key="3">
    <source>
        <dbReference type="Proteomes" id="UP001281656"/>
    </source>
</evidence>
<feature type="domain" description="Glutaredoxin" evidence="1">
    <location>
        <begin position="4"/>
        <end position="62"/>
    </location>
</feature>
<dbReference type="PANTHER" id="PTHR34386">
    <property type="entry name" value="GLUTAREDOXIN"/>
    <property type="match status" value="1"/>
</dbReference>
<dbReference type="InterPro" id="IPR002109">
    <property type="entry name" value="Glutaredoxin"/>
</dbReference>
<name>A0ABU4JVI0_9CLOT</name>
<sequence length="76" mass="8651">MKKVDIYTSNTCGYCHAAMDYFQENNVEFTEHNISENAEARKELMKKGHRSVPVIVIDGEEIIGFDKERVSSLLGL</sequence>
<evidence type="ECO:0000259" key="1">
    <source>
        <dbReference type="Pfam" id="PF00462"/>
    </source>
</evidence>
<proteinExistence type="predicted"/>
<dbReference type="PANTHER" id="PTHR34386:SF1">
    <property type="entry name" value="GLUTAREDOXIN-LIKE PROTEIN NRDH"/>
    <property type="match status" value="1"/>
</dbReference>
<dbReference type="EMBL" id="JARUJP010000016">
    <property type="protein sequence ID" value="MDW8802157.1"/>
    <property type="molecule type" value="Genomic_DNA"/>
</dbReference>
<protein>
    <submittedName>
        <fullName evidence="2">Glutaredoxin domain-containing protein</fullName>
    </submittedName>
</protein>
<dbReference type="InterPro" id="IPR036249">
    <property type="entry name" value="Thioredoxin-like_sf"/>
</dbReference>
<dbReference type="SUPFAM" id="SSF52833">
    <property type="entry name" value="Thioredoxin-like"/>
    <property type="match status" value="1"/>
</dbReference>
<dbReference type="InterPro" id="IPR051548">
    <property type="entry name" value="Grx-like_ET"/>
</dbReference>
<comment type="caution">
    <text evidence="2">The sequence shown here is derived from an EMBL/GenBank/DDBJ whole genome shotgun (WGS) entry which is preliminary data.</text>
</comment>